<dbReference type="PANTHER" id="PTHR10603">
    <property type="entry name" value="FRAGILE X MENTAL RETARDATION SYNDROME-RELATED PROTEIN"/>
    <property type="match status" value="1"/>
</dbReference>
<evidence type="ECO:0000313" key="2">
    <source>
        <dbReference type="EMBL" id="CAD7439688.1"/>
    </source>
</evidence>
<proteinExistence type="predicted"/>
<dbReference type="GO" id="GO:0048170">
    <property type="term" value="P:positive regulation of long-term neuronal synaptic plasticity"/>
    <property type="evidence" value="ECO:0007669"/>
    <property type="project" value="TreeGrafter"/>
</dbReference>
<dbReference type="InterPro" id="IPR008395">
    <property type="entry name" value="Agenet-like_dom"/>
</dbReference>
<accession>A0A7R9ET19</accession>
<evidence type="ECO:0000259" key="1">
    <source>
        <dbReference type="PROSITE" id="PS51641"/>
    </source>
</evidence>
<dbReference type="GO" id="GO:0010494">
    <property type="term" value="C:cytoplasmic stress granule"/>
    <property type="evidence" value="ECO:0007669"/>
    <property type="project" value="TreeGrafter"/>
</dbReference>
<sequence length="270" mass="31271">MPRIMWPPKQAFVTDVFDEEVSVAFENDDEQLIFPSWQPESKFPFAQVRLPPDGPHTKPDYVENQEIEVYSRANEQEACGWWKAIIKMIKGDFHVVEYLGWENTYTEIVASDRLRAKNPNAPIDKTTFYKFEIEVPEELRDYAKMDNAHKEFQKAIGAAICRFVAERGVLNVISRSEHSKKRSSMLQEMHFRNLSQKVLLLKRTEEAARQLESTKLQNVGGWDGELRIKERKIVLTVDNCPAYSHVVNLGHIKLVLLLTNTTSIHKPMVQ</sequence>
<dbReference type="InterPro" id="IPR041560">
    <property type="entry name" value="Tudor_FRM1"/>
</dbReference>
<dbReference type="Pfam" id="PF17904">
    <property type="entry name" value="KH_9"/>
    <property type="match status" value="1"/>
</dbReference>
<dbReference type="InterPro" id="IPR040148">
    <property type="entry name" value="FMR1"/>
</dbReference>
<dbReference type="PROSITE" id="PS51641">
    <property type="entry name" value="AGENET_LIKE"/>
    <property type="match status" value="1"/>
</dbReference>
<dbReference type="GO" id="GO:0043488">
    <property type="term" value="P:regulation of mRNA stability"/>
    <property type="evidence" value="ECO:0007669"/>
    <property type="project" value="TreeGrafter"/>
</dbReference>
<dbReference type="GO" id="GO:0048513">
    <property type="term" value="P:animal organ development"/>
    <property type="evidence" value="ECO:0007669"/>
    <property type="project" value="TreeGrafter"/>
</dbReference>
<gene>
    <name evidence="2" type="ORF">TBIB3V08_LOCUS2236</name>
</gene>
<dbReference type="GO" id="GO:0005634">
    <property type="term" value="C:nucleus"/>
    <property type="evidence" value="ECO:0007669"/>
    <property type="project" value="TreeGrafter"/>
</dbReference>
<dbReference type="CDD" id="cd22425">
    <property type="entry name" value="KH_I_FMR1_FXR_rpt1"/>
    <property type="match status" value="1"/>
</dbReference>
<dbReference type="GO" id="GO:0043005">
    <property type="term" value="C:neuron projection"/>
    <property type="evidence" value="ECO:0007669"/>
    <property type="project" value="TreeGrafter"/>
</dbReference>
<dbReference type="AlphaFoldDB" id="A0A7R9ET19"/>
<dbReference type="Gene3D" id="2.30.30.140">
    <property type="match status" value="2"/>
</dbReference>
<dbReference type="InterPro" id="IPR040472">
    <property type="entry name" value="FMRP_KH0"/>
</dbReference>
<dbReference type="GO" id="GO:0098793">
    <property type="term" value="C:presynapse"/>
    <property type="evidence" value="ECO:0007669"/>
    <property type="project" value="GOC"/>
</dbReference>
<dbReference type="GO" id="GO:0045182">
    <property type="term" value="F:translation regulator activity"/>
    <property type="evidence" value="ECO:0007669"/>
    <property type="project" value="TreeGrafter"/>
</dbReference>
<name>A0A7R9ET19_9NEOP</name>
<dbReference type="GO" id="GO:0003730">
    <property type="term" value="F:mRNA 3'-UTR binding"/>
    <property type="evidence" value="ECO:0007669"/>
    <property type="project" value="TreeGrafter"/>
</dbReference>
<reference evidence="2" key="1">
    <citation type="submission" date="2020-11" db="EMBL/GenBank/DDBJ databases">
        <authorList>
            <person name="Tran Van P."/>
        </authorList>
    </citation>
    <scope>NUCLEOTIDE SEQUENCE</scope>
</reference>
<dbReference type="PANTHER" id="PTHR10603:SF7">
    <property type="entry name" value="FRAGILE X MESSENGER RIBONUCLEOPROTEIN 1 HOMOLOG"/>
    <property type="match status" value="1"/>
</dbReference>
<protein>
    <recommendedName>
        <fullName evidence="1">Agenet-like domain-containing protein</fullName>
    </recommendedName>
</protein>
<dbReference type="GO" id="GO:0045727">
    <property type="term" value="P:positive regulation of translation"/>
    <property type="evidence" value="ECO:0007669"/>
    <property type="project" value="TreeGrafter"/>
</dbReference>
<organism evidence="2">
    <name type="scientific">Timema bartmani</name>
    <dbReference type="NCBI Taxonomy" id="61472"/>
    <lineage>
        <taxon>Eukaryota</taxon>
        <taxon>Metazoa</taxon>
        <taxon>Ecdysozoa</taxon>
        <taxon>Arthropoda</taxon>
        <taxon>Hexapoda</taxon>
        <taxon>Insecta</taxon>
        <taxon>Pterygota</taxon>
        <taxon>Neoptera</taxon>
        <taxon>Polyneoptera</taxon>
        <taxon>Phasmatodea</taxon>
        <taxon>Timematodea</taxon>
        <taxon>Timematoidea</taxon>
        <taxon>Timematidae</taxon>
        <taxon>Timema</taxon>
    </lineage>
</organism>
<feature type="domain" description="Agenet-like" evidence="1">
    <location>
        <begin position="65"/>
        <end position="117"/>
    </location>
</feature>
<dbReference type="EMBL" id="OD564755">
    <property type="protein sequence ID" value="CAD7439688.1"/>
    <property type="molecule type" value="Genomic_DNA"/>
</dbReference>
<dbReference type="GO" id="GO:0099577">
    <property type="term" value="P:regulation of translation at presynapse, modulating synaptic transmission"/>
    <property type="evidence" value="ECO:0007669"/>
    <property type="project" value="TreeGrafter"/>
</dbReference>
<dbReference type="GO" id="GO:0051028">
    <property type="term" value="P:mRNA transport"/>
    <property type="evidence" value="ECO:0007669"/>
    <property type="project" value="TreeGrafter"/>
</dbReference>
<dbReference type="Pfam" id="PF18336">
    <property type="entry name" value="Tudor_FRX1"/>
    <property type="match status" value="1"/>
</dbReference>
<dbReference type="Pfam" id="PF05641">
    <property type="entry name" value="Agenet"/>
    <property type="match status" value="1"/>
</dbReference>